<dbReference type="EMBL" id="BPLQ01006602">
    <property type="protein sequence ID" value="GIY23883.1"/>
    <property type="molecule type" value="Genomic_DNA"/>
</dbReference>
<sequence>MESFRYPRGTDILLPNNYFVGLFIFLTRDISGKKKIPPLPNPFSPLRSLICVPGHGLIERQILFSSGLSLSVQTERSREPMKENPSSPKSIFSPPLSRLSPRTRRDRKADPIFSGSLSLSVQTVRFCRANGSDSLLPDNYFVELFIFLTPDVSEK</sequence>
<comment type="caution">
    <text evidence="2">The sequence shown here is derived from an EMBL/GenBank/DDBJ whole genome shotgun (WGS) entry which is preliminary data.</text>
</comment>
<keyword evidence="3" id="KW-1185">Reference proteome</keyword>
<dbReference type="Proteomes" id="UP001054837">
    <property type="component" value="Unassembled WGS sequence"/>
</dbReference>
<proteinExistence type="predicted"/>
<dbReference type="AlphaFoldDB" id="A0AAV4RVH7"/>
<reference evidence="2 3" key="1">
    <citation type="submission" date="2021-06" db="EMBL/GenBank/DDBJ databases">
        <title>Caerostris darwini draft genome.</title>
        <authorList>
            <person name="Kono N."/>
            <person name="Arakawa K."/>
        </authorList>
    </citation>
    <scope>NUCLEOTIDE SEQUENCE [LARGE SCALE GENOMIC DNA]</scope>
</reference>
<evidence type="ECO:0000256" key="1">
    <source>
        <dbReference type="SAM" id="MobiDB-lite"/>
    </source>
</evidence>
<protein>
    <submittedName>
        <fullName evidence="2">Uncharacterized protein</fullName>
    </submittedName>
</protein>
<name>A0AAV4RVH7_9ARAC</name>
<accession>A0AAV4RVH7</accession>
<organism evidence="2 3">
    <name type="scientific">Caerostris darwini</name>
    <dbReference type="NCBI Taxonomy" id="1538125"/>
    <lineage>
        <taxon>Eukaryota</taxon>
        <taxon>Metazoa</taxon>
        <taxon>Ecdysozoa</taxon>
        <taxon>Arthropoda</taxon>
        <taxon>Chelicerata</taxon>
        <taxon>Arachnida</taxon>
        <taxon>Araneae</taxon>
        <taxon>Araneomorphae</taxon>
        <taxon>Entelegynae</taxon>
        <taxon>Araneoidea</taxon>
        <taxon>Araneidae</taxon>
        <taxon>Caerostris</taxon>
    </lineage>
</organism>
<evidence type="ECO:0000313" key="2">
    <source>
        <dbReference type="EMBL" id="GIY23883.1"/>
    </source>
</evidence>
<feature type="region of interest" description="Disordered" evidence="1">
    <location>
        <begin position="74"/>
        <end position="109"/>
    </location>
</feature>
<gene>
    <name evidence="2" type="ORF">CDAR_88791</name>
</gene>
<evidence type="ECO:0000313" key="3">
    <source>
        <dbReference type="Proteomes" id="UP001054837"/>
    </source>
</evidence>